<name>A0ACC0KAP9_CHOFU</name>
<evidence type="ECO:0000313" key="1">
    <source>
        <dbReference type="EMBL" id="KAI8433542.1"/>
    </source>
</evidence>
<dbReference type="EMBL" id="CM046129">
    <property type="protein sequence ID" value="KAI8433542.1"/>
    <property type="molecule type" value="Genomic_DNA"/>
</dbReference>
<reference evidence="1 2" key="1">
    <citation type="journal article" date="2022" name="Genome Biol. Evol.">
        <title>The Spruce Budworm Genome: Reconstructing the Evolutionary History of Antifreeze Proteins.</title>
        <authorList>
            <person name="Beliveau C."/>
            <person name="Gagne P."/>
            <person name="Picq S."/>
            <person name="Vernygora O."/>
            <person name="Keeling C.I."/>
            <person name="Pinkney K."/>
            <person name="Doucet D."/>
            <person name="Wen F."/>
            <person name="Johnston J.S."/>
            <person name="Maaroufi H."/>
            <person name="Boyle B."/>
            <person name="Laroche J."/>
            <person name="Dewar K."/>
            <person name="Juretic N."/>
            <person name="Blackburn G."/>
            <person name="Nisole A."/>
            <person name="Brunet B."/>
            <person name="Brandao M."/>
            <person name="Lumley L."/>
            <person name="Duan J."/>
            <person name="Quan G."/>
            <person name="Lucarotti C.J."/>
            <person name="Roe A.D."/>
            <person name="Sperling F.A.H."/>
            <person name="Levesque R.C."/>
            <person name="Cusson M."/>
        </authorList>
    </citation>
    <scope>NUCLEOTIDE SEQUENCE [LARGE SCALE GENOMIC DNA]</scope>
    <source>
        <strain evidence="1">Glfc:IPQL:Cfum</strain>
    </source>
</reference>
<accession>A0ACC0KAP9</accession>
<sequence length="144" mass="15221">MPAARGVKRSASKSNSATSASVPKNKKKRAAFQLEIPTAPKKRGSVFTCGQGDVGQLGLGEDVTETTKFKYVAGLGDKIVDVCSGGMHTIALDSDGKVWTFGCNDEGALGRPTSGRPRRAQRVRSSCQQRLLLCGHSVATTKEP</sequence>
<evidence type="ECO:0000313" key="2">
    <source>
        <dbReference type="Proteomes" id="UP001064048"/>
    </source>
</evidence>
<dbReference type="Proteomes" id="UP001064048">
    <property type="component" value="Chromosome 29"/>
</dbReference>
<gene>
    <name evidence="1" type="ORF">MSG28_015568</name>
</gene>
<comment type="caution">
    <text evidence="1">The sequence shown here is derived from an EMBL/GenBank/DDBJ whole genome shotgun (WGS) entry which is preliminary data.</text>
</comment>
<proteinExistence type="predicted"/>
<keyword evidence="2" id="KW-1185">Reference proteome</keyword>
<organism evidence="1 2">
    <name type="scientific">Choristoneura fumiferana</name>
    <name type="common">Spruce budworm moth</name>
    <name type="synonym">Archips fumiferana</name>
    <dbReference type="NCBI Taxonomy" id="7141"/>
    <lineage>
        <taxon>Eukaryota</taxon>
        <taxon>Metazoa</taxon>
        <taxon>Ecdysozoa</taxon>
        <taxon>Arthropoda</taxon>
        <taxon>Hexapoda</taxon>
        <taxon>Insecta</taxon>
        <taxon>Pterygota</taxon>
        <taxon>Neoptera</taxon>
        <taxon>Endopterygota</taxon>
        <taxon>Lepidoptera</taxon>
        <taxon>Glossata</taxon>
        <taxon>Ditrysia</taxon>
        <taxon>Tortricoidea</taxon>
        <taxon>Tortricidae</taxon>
        <taxon>Tortricinae</taxon>
        <taxon>Choristoneura</taxon>
    </lineage>
</organism>
<protein>
    <submittedName>
        <fullName evidence="1">Uncharacterized protein</fullName>
    </submittedName>
</protein>